<proteinExistence type="predicted"/>
<dbReference type="Proteomes" id="UP000187526">
    <property type="component" value="Unassembled WGS sequence"/>
</dbReference>
<accession>A0A1R1I7X1</accession>
<protein>
    <submittedName>
        <fullName evidence="1">Uncharacterized protein</fullName>
    </submittedName>
</protein>
<gene>
    <name evidence="1" type="ORF">BJN45_05820</name>
</gene>
<sequence>MSDYTVRNPHQGWAVLSVFGPTSETCVAGFWKFQRGCDEGEAIERFLNRYPGRVELALASVEEVGLEYMGTPVQGKNVLVVRPISRV</sequence>
<organism evidence="1 2">
    <name type="scientific">Azonexus hydrophilus</name>
    <dbReference type="NCBI Taxonomy" id="418702"/>
    <lineage>
        <taxon>Bacteria</taxon>
        <taxon>Pseudomonadati</taxon>
        <taxon>Pseudomonadota</taxon>
        <taxon>Betaproteobacteria</taxon>
        <taxon>Rhodocyclales</taxon>
        <taxon>Azonexaceae</taxon>
        <taxon>Azonexus</taxon>
    </lineage>
</organism>
<dbReference type="AlphaFoldDB" id="A0A1R1I7X1"/>
<name>A0A1R1I7X1_9RHOO</name>
<reference evidence="1 2" key="1">
    <citation type="submission" date="2016-10" db="EMBL/GenBank/DDBJ databases">
        <title>Alkaliphiles isolated from bioreactors.</title>
        <authorList>
            <person name="Salah Z."/>
            <person name="Rout S.P."/>
            <person name="Humphreys P.N."/>
        </authorList>
    </citation>
    <scope>NUCLEOTIDE SEQUENCE [LARGE SCALE GENOMIC DNA]</scope>
    <source>
        <strain evidence="1 2">ZS02</strain>
    </source>
</reference>
<comment type="caution">
    <text evidence="1">The sequence shown here is derived from an EMBL/GenBank/DDBJ whole genome shotgun (WGS) entry which is preliminary data.</text>
</comment>
<evidence type="ECO:0000313" key="1">
    <source>
        <dbReference type="EMBL" id="OMG54720.1"/>
    </source>
</evidence>
<dbReference type="EMBL" id="MTHD01000002">
    <property type="protein sequence ID" value="OMG54720.1"/>
    <property type="molecule type" value="Genomic_DNA"/>
</dbReference>
<keyword evidence="2" id="KW-1185">Reference proteome</keyword>
<evidence type="ECO:0000313" key="2">
    <source>
        <dbReference type="Proteomes" id="UP000187526"/>
    </source>
</evidence>